<proteinExistence type="predicted"/>
<organism evidence="1 2">
    <name type="scientific">Schistosoma margrebowiei</name>
    <dbReference type="NCBI Taxonomy" id="48269"/>
    <lineage>
        <taxon>Eukaryota</taxon>
        <taxon>Metazoa</taxon>
        <taxon>Spiralia</taxon>
        <taxon>Lophotrochozoa</taxon>
        <taxon>Platyhelminthes</taxon>
        <taxon>Trematoda</taxon>
        <taxon>Digenea</taxon>
        <taxon>Strigeidida</taxon>
        <taxon>Schistosomatoidea</taxon>
        <taxon>Schistosomatidae</taxon>
        <taxon>Schistosoma</taxon>
    </lineage>
</organism>
<keyword evidence="2" id="KW-1185">Reference proteome</keyword>
<reference evidence="1 2" key="1">
    <citation type="submission" date="2018-11" db="EMBL/GenBank/DDBJ databases">
        <authorList>
            <consortium name="Pathogen Informatics"/>
        </authorList>
    </citation>
    <scope>NUCLEOTIDE SEQUENCE [LARGE SCALE GENOMIC DNA]</scope>
    <source>
        <strain evidence="1 2">Zambia</strain>
    </source>
</reference>
<dbReference type="AlphaFoldDB" id="A0A183LLI1"/>
<dbReference type="Proteomes" id="UP000277204">
    <property type="component" value="Unassembled WGS sequence"/>
</dbReference>
<evidence type="ECO:0000313" key="1">
    <source>
        <dbReference type="EMBL" id="VDO62602.1"/>
    </source>
</evidence>
<evidence type="ECO:0000313" key="2">
    <source>
        <dbReference type="Proteomes" id="UP000277204"/>
    </source>
</evidence>
<accession>A0A183LLI1</accession>
<protein>
    <submittedName>
        <fullName evidence="1">Uncharacterized protein</fullName>
    </submittedName>
</protein>
<sequence length="67" mass="7270">MVVGGSRQETLDPGFVLLGTRQQDGPVILRELVLPDGFDPVSPSFTIRDVTIEQGAPVPPRLQVTEK</sequence>
<gene>
    <name evidence="1" type="ORF">SMRZ_LOCUS4656</name>
</gene>
<dbReference type="EMBL" id="UZAI01001503">
    <property type="protein sequence ID" value="VDO62602.1"/>
    <property type="molecule type" value="Genomic_DNA"/>
</dbReference>
<name>A0A183LLI1_9TREM</name>